<dbReference type="Gene3D" id="3.30.70.270">
    <property type="match status" value="1"/>
</dbReference>
<dbReference type="InterPro" id="IPR043502">
    <property type="entry name" value="DNA/RNA_pol_sf"/>
</dbReference>
<dbReference type="Pfam" id="PF00817">
    <property type="entry name" value="IMS"/>
    <property type="match status" value="1"/>
</dbReference>
<evidence type="ECO:0000259" key="1">
    <source>
        <dbReference type="PROSITE" id="PS50173"/>
    </source>
</evidence>
<protein>
    <submittedName>
        <fullName evidence="2">Unannotated protein</fullName>
    </submittedName>
</protein>
<dbReference type="EMBL" id="CAFBMK010000104">
    <property type="protein sequence ID" value="CAB4920636.1"/>
    <property type="molecule type" value="Genomic_DNA"/>
</dbReference>
<gene>
    <name evidence="2" type="ORF">UFOPK3564_01811</name>
</gene>
<dbReference type="AlphaFoldDB" id="A0A6J7HQL2"/>
<dbReference type="Gene3D" id="3.40.1170.60">
    <property type="match status" value="1"/>
</dbReference>
<dbReference type="PROSITE" id="PS50173">
    <property type="entry name" value="UMUC"/>
    <property type="match status" value="1"/>
</dbReference>
<dbReference type="InterPro" id="IPR043128">
    <property type="entry name" value="Rev_trsase/Diguanyl_cyclase"/>
</dbReference>
<evidence type="ECO:0000313" key="2">
    <source>
        <dbReference type="EMBL" id="CAB4920636.1"/>
    </source>
</evidence>
<organism evidence="2">
    <name type="scientific">freshwater metagenome</name>
    <dbReference type="NCBI Taxonomy" id="449393"/>
    <lineage>
        <taxon>unclassified sequences</taxon>
        <taxon>metagenomes</taxon>
        <taxon>ecological metagenomes</taxon>
    </lineage>
</organism>
<dbReference type="InterPro" id="IPR001126">
    <property type="entry name" value="UmuC"/>
</dbReference>
<sequence length="418" mass="44173">MICVHLPRFPLVVAADGRGELLAQPVALAPEPGRSAVVGEVSPAAEAAGVRRGLPLGEALARCPSLRLLPPDPVAVQARWDELVGRLEGIGAAVETAQDVAAREVSARGGASVALDPEVGTAWFLATSVRRLHGGSLDGTVAAVRGALRMPVRIGAAPTRFLSRVAAGRARVRRPVVIASPPAGEPVDLGVLAGEPVAALARRPGFERLVPTLERLGIATLGELRDLPAGTVGARFGRLGLDAHELLQGRESPLRPRDPTTRLEADLLLPEAASGEQLGHALGLLIDRVLADPGRRHRPVRSLLLQASLVERGTWQERVVLREAMSDAGRIRLALGPRLALLPSPAERLALRVDGFGVPVPADRPLLEEDGAIRRARLQEAVRQVREVAGPEGALRVVGIDPDSRVAERQMALTPFEA</sequence>
<proteinExistence type="predicted"/>
<dbReference type="GO" id="GO:0006281">
    <property type="term" value="P:DNA repair"/>
    <property type="evidence" value="ECO:0007669"/>
    <property type="project" value="InterPro"/>
</dbReference>
<dbReference type="SUPFAM" id="SSF56672">
    <property type="entry name" value="DNA/RNA polymerases"/>
    <property type="match status" value="1"/>
</dbReference>
<name>A0A6J7HQL2_9ZZZZ</name>
<accession>A0A6J7HQL2</accession>
<reference evidence="2" key="1">
    <citation type="submission" date="2020-05" db="EMBL/GenBank/DDBJ databases">
        <authorList>
            <person name="Chiriac C."/>
            <person name="Salcher M."/>
            <person name="Ghai R."/>
            <person name="Kavagutti S V."/>
        </authorList>
    </citation>
    <scope>NUCLEOTIDE SEQUENCE</scope>
</reference>
<feature type="domain" description="UmuC" evidence="1">
    <location>
        <begin position="1"/>
        <end position="171"/>
    </location>
</feature>